<dbReference type="GO" id="GO:0005856">
    <property type="term" value="C:cytoskeleton"/>
    <property type="evidence" value="ECO:0007669"/>
    <property type="project" value="UniProtKB-SubCell"/>
</dbReference>
<evidence type="ECO:0000256" key="9">
    <source>
        <dbReference type="ARBA" id="ARBA00022723"/>
    </source>
</evidence>
<keyword evidence="8" id="KW-0771">Synaptosome</keyword>
<evidence type="ECO:0000256" key="6">
    <source>
        <dbReference type="ARBA" id="ARBA00022490"/>
    </source>
</evidence>
<dbReference type="GeneID" id="110237751"/>
<keyword evidence="15" id="KW-0009">Actin-binding</keyword>
<dbReference type="InterPro" id="IPR037959">
    <property type="entry name" value="PICK1_BAR"/>
</dbReference>
<dbReference type="InterPro" id="IPR027267">
    <property type="entry name" value="AH/BAR_dom_sf"/>
</dbReference>
<keyword evidence="12" id="KW-0770">Synapse</keyword>
<dbReference type="GO" id="GO:0043113">
    <property type="term" value="P:receptor clustering"/>
    <property type="evidence" value="ECO:0007669"/>
    <property type="project" value="TreeGrafter"/>
</dbReference>
<dbReference type="KEGG" id="epa:110237751"/>
<dbReference type="InterPro" id="IPR001478">
    <property type="entry name" value="PDZ"/>
</dbReference>
<dbReference type="FunFam" id="1.20.1270.60:FF:000023">
    <property type="entry name" value="Interacting with PRKCA"/>
    <property type="match status" value="1"/>
</dbReference>
<evidence type="ECO:0000256" key="20">
    <source>
        <dbReference type="ARBA" id="ARBA00033721"/>
    </source>
</evidence>
<evidence type="ECO:0000256" key="21">
    <source>
        <dbReference type="ARBA" id="ARBA00034102"/>
    </source>
</evidence>
<comment type="function">
    <text evidence="20">Probable adapter protein that bind to and organize the subcellular localization of a variety of membrane proteins containing some PDZ recognition sequence. Involved in the clustering of various receptors, possibly by acting at the receptor internalization level. Plays a role in synaptic plasticity by regulating the trafficking and internalization of AMPA receptors. May be regulated upon PRKCA activation. May regulate ASIC1/ASIC3 channel. Regulates actin polymerization by inhibiting the actin-nucleating activity of the Arp2/3 complex; the function is competitive with nucleation promoting factors and is linked to neuronal morphology regulation and AMPA receptor (AMPAR) endocytosis. Via interaction with the Arp2/3 complex involved in regulation of synaptic plasicity of excitatory synapses and required for spine shrinkage during long-term depression (LTD). Involved in regulation of astrocyte morphology, antagonistic to Arp2/3 complex activator WASL/N-WASP function.</text>
</comment>
<dbReference type="FunFam" id="2.30.42.10:FF:000073">
    <property type="entry name" value="Interacting with PRKCA"/>
    <property type="match status" value="1"/>
</dbReference>
<evidence type="ECO:0000256" key="23">
    <source>
        <dbReference type="ARBA" id="ARBA00093501"/>
    </source>
</evidence>
<proteinExistence type="predicted"/>
<feature type="domain" description="AH" evidence="25">
    <location>
        <begin position="141"/>
        <end position="354"/>
    </location>
</feature>
<dbReference type="SUPFAM" id="SSF50156">
    <property type="entry name" value="PDZ domain-like"/>
    <property type="match status" value="1"/>
</dbReference>
<evidence type="ECO:0000256" key="3">
    <source>
        <dbReference type="ARBA" id="ARBA00004556"/>
    </source>
</evidence>
<evidence type="ECO:0000313" key="27">
    <source>
        <dbReference type="Proteomes" id="UP000887567"/>
    </source>
</evidence>
<evidence type="ECO:0000256" key="16">
    <source>
        <dbReference type="ARBA" id="ARBA00023212"/>
    </source>
</evidence>
<dbReference type="Pfam" id="PF00595">
    <property type="entry name" value="PDZ"/>
    <property type="match status" value="1"/>
</dbReference>
<dbReference type="InterPro" id="IPR036034">
    <property type="entry name" value="PDZ_sf"/>
</dbReference>
<feature type="domain" description="PDZ" evidence="24">
    <location>
        <begin position="19"/>
        <end position="102"/>
    </location>
</feature>
<dbReference type="InterPro" id="IPR030798">
    <property type="entry name" value="Arfaptin_fam"/>
</dbReference>
<dbReference type="GO" id="GO:0048471">
    <property type="term" value="C:perinuclear region of cytoplasm"/>
    <property type="evidence" value="ECO:0007669"/>
    <property type="project" value="UniProtKB-SubCell"/>
</dbReference>
<dbReference type="GO" id="GO:0032588">
    <property type="term" value="C:trans-Golgi network membrane"/>
    <property type="evidence" value="ECO:0007669"/>
    <property type="project" value="TreeGrafter"/>
</dbReference>
<dbReference type="PROSITE" id="PS50106">
    <property type="entry name" value="PDZ"/>
    <property type="match status" value="1"/>
</dbReference>
<evidence type="ECO:0000256" key="22">
    <source>
        <dbReference type="ARBA" id="ARBA00034105"/>
    </source>
</evidence>
<keyword evidence="27" id="KW-1185">Reference proteome</keyword>
<evidence type="ECO:0000256" key="7">
    <source>
        <dbReference type="ARBA" id="ARBA00022553"/>
    </source>
</evidence>
<dbReference type="GO" id="GO:0046872">
    <property type="term" value="F:metal ion binding"/>
    <property type="evidence" value="ECO:0007669"/>
    <property type="project" value="UniProtKB-KW"/>
</dbReference>
<comment type="subcellular location">
    <subcellularLocation>
        <location evidence="2">Cytoplasm</location>
        <location evidence="2">Cytoskeleton</location>
    </subcellularLocation>
    <subcellularLocation>
        <location evidence="3">Cytoplasm</location>
        <location evidence="3">Perinuclear region</location>
    </subcellularLocation>
    <subcellularLocation>
        <location evidence="4">Membrane</location>
        <topology evidence="4">Lipid-anchor</topology>
    </subcellularLocation>
    <subcellularLocation>
        <location evidence="1">Membrane</location>
        <topology evidence="1">Peripheral membrane protein</topology>
    </subcellularLocation>
    <subcellularLocation>
        <location evidence="22">Postsynaptic density</location>
    </subcellularLocation>
    <subcellularLocation>
        <location evidence="21">Synapse</location>
        <location evidence="21">Synaptosome</location>
    </subcellularLocation>
</comment>
<dbReference type="Gene3D" id="1.20.1270.60">
    <property type="entry name" value="Arfaptin homology (AH) domain/BAR domain"/>
    <property type="match status" value="1"/>
</dbReference>
<dbReference type="GO" id="GO:0003779">
    <property type="term" value="F:actin binding"/>
    <property type="evidence" value="ECO:0007669"/>
    <property type="project" value="UniProtKB-KW"/>
</dbReference>
<dbReference type="OrthoDB" id="5917245at2759"/>
<keyword evidence="9" id="KW-0479">Metal-binding</keyword>
<dbReference type="PANTHER" id="PTHR12141">
    <property type="entry name" value="ARFAPTIN-RELATED"/>
    <property type="match status" value="1"/>
</dbReference>
<keyword evidence="13" id="KW-0472">Membrane</keyword>
<evidence type="ECO:0000256" key="10">
    <source>
        <dbReference type="ARBA" id="ARBA00022833"/>
    </source>
</evidence>
<dbReference type="GO" id="GO:0002092">
    <property type="term" value="P:positive regulation of receptor internalization"/>
    <property type="evidence" value="ECO:0007669"/>
    <property type="project" value="TreeGrafter"/>
</dbReference>
<evidence type="ECO:0000259" key="24">
    <source>
        <dbReference type="PROSITE" id="PS50106"/>
    </source>
</evidence>
<dbReference type="GO" id="GO:0005886">
    <property type="term" value="C:plasma membrane"/>
    <property type="evidence" value="ECO:0007669"/>
    <property type="project" value="GOC"/>
</dbReference>
<reference evidence="26" key="1">
    <citation type="submission" date="2022-11" db="UniProtKB">
        <authorList>
            <consortium name="EnsemblMetazoa"/>
        </authorList>
    </citation>
    <scope>IDENTIFICATION</scope>
</reference>
<dbReference type="SMART" id="SM00228">
    <property type="entry name" value="PDZ"/>
    <property type="match status" value="1"/>
</dbReference>
<accession>A0A913X4Z8</accession>
<organism evidence="26 27">
    <name type="scientific">Exaiptasia diaphana</name>
    <name type="common">Tropical sea anemone</name>
    <name type="synonym">Aiptasia pulchella</name>
    <dbReference type="NCBI Taxonomy" id="2652724"/>
    <lineage>
        <taxon>Eukaryota</taxon>
        <taxon>Metazoa</taxon>
        <taxon>Cnidaria</taxon>
        <taxon>Anthozoa</taxon>
        <taxon>Hexacorallia</taxon>
        <taxon>Actiniaria</taxon>
        <taxon>Aiptasiidae</taxon>
        <taxon>Exaiptasia</taxon>
    </lineage>
</organism>
<comment type="subunit">
    <text evidence="23">Monomer and homodimer. Interacts with CXADR. Interacts presynaptically with the glutamate receptors GRIA2, GRIA3, GRIK3, isoform 3 of GRIA4, isoform A of GRM4, GRM7 and GRM8; with NAPA and NAPB; and with BTG2. The interaction with NAPA and NAPB disrupts the interaction with GRIA2, conducting to the internalization of GRIA2. Interacts with PRKCA; with the amine transporters SLC6A2 and SLC6A3; with the channels ASIC1 and ASIC2; with the GTP-binding proteins ARF1 and ARF3; with the ephrin receptor tyrosine kinases EPHA7, EPHB1 and EPHB2; with ERBB2 and through its PDZ domain with the C-terminal tail of PRLHR. Interacts with UNC5A. Interacts (via AH domain) with NCS1/FREQ; in a calcium-dependent manner. Interacts with F-actin and associates with the ARP2/3 complex. Interacts (via PDZ domain) with ARF1 (activated); the interaction blocks Arp2/3 complex inhibition. Interacts with SORCS3.</text>
</comment>
<evidence type="ECO:0000256" key="17">
    <source>
        <dbReference type="ARBA" id="ARBA00023288"/>
    </source>
</evidence>
<dbReference type="GO" id="GO:0005080">
    <property type="term" value="F:protein kinase C binding"/>
    <property type="evidence" value="ECO:0007669"/>
    <property type="project" value="TreeGrafter"/>
</dbReference>
<keyword evidence="7" id="KW-0597">Phosphoprotein</keyword>
<dbReference type="GO" id="GO:0019904">
    <property type="term" value="F:protein domain specific binding"/>
    <property type="evidence" value="ECO:0007669"/>
    <property type="project" value="InterPro"/>
</dbReference>
<dbReference type="GO" id="GO:0006886">
    <property type="term" value="P:intracellular protein transport"/>
    <property type="evidence" value="ECO:0007669"/>
    <property type="project" value="TreeGrafter"/>
</dbReference>
<evidence type="ECO:0000313" key="26">
    <source>
        <dbReference type="EnsemblMetazoa" id="XP_020899022.1"/>
    </source>
</evidence>
<dbReference type="OMA" id="QDEYMDG"/>
<evidence type="ECO:0000256" key="11">
    <source>
        <dbReference type="ARBA" id="ARBA00022837"/>
    </source>
</evidence>
<protein>
    <recommendedName>
        <fullName evidence="5">PRKCA-binding protein</fullName>
    </recommendedName>
    <alternativeName>
        <fullName evidence="19">Protein interacting with C kinase 1</fullName>
    </alternativeName>
    <alternativeName>
        <fullName evidence="18">Protein kinase C-alpha-binding protein</fullName>
    </alternativeName>
</protein>
<dbReference type="GO" id="GO:0005543">
    <property type="term" value="F:phospholipid binding"/>
    <property type="evidence" value="ECO:0007669"/>
    <property type="project" value="TreeGrafter"/>
</dbReference>
<dbReference type="SMART" id="SM01015">
    <property type="entry name" value="Arfaptin"/>
    <property type="match status" value="1"/>
</dbReference>
<evidence type="ECO:0000256" key="15">
    <source>
        <dbReference type="ARBA" id="ARBA00023203"/>
    </source>
</evidence>
<dbReference type="GO" id="GO:0043005">
    <property type="term" value="C:neuron projection"/>
    <property type="evidence" value="ECO:0007669"/>
    <property type="project" value="UniProtKB-KW"/>
</dbReference>
<evidence type="ECO:0000256" key="8">
    <source>
        <dbReference type="ARBA" id="ARBA00022599"/>
    </source>
</evidence>
<dbReference type="PROSITE" id="PS50870">
    <property type="entry name" value="AH"/>
    <property type="match status" value="1"/>
</dbReference>
<evidence type="ECO:0000256" key="5">
    <source>
        <dbReference type="ARBA" id="ARBA00017975"/>
    </source>
</evidence>
<dbReference type="Pfam" id="PF06456">
    <property type="entry name" value="Arfaptin"/>
    <property type="match status" value="1"/>
</dbReference>
<keyword evidence="17" id="KW-0449">Lipoprotein</keyword>
<dbReference type="CDD" id="cd06722">
    <property type="entry name" value="PDZ_PICK1-like"/>
    <property type="match status" value="1"/>
</dbReference>
<dbReference type="SUPFAM" id="SSF103657">
    <property type="entry name" value="BAR/IMD domain-like"/>
    <property type="match status" value="1"/>
</dbReference>
<evidence type="ECO:0000256" key="18">
    <source>
        <dbReference type="ARBA" id="ARBA00031097"/>
    </source>
</evidence>
<dbReference type="Proteomes" id="UP000887567">
    <property type="component" value="Unplaced"/>
</dbReference>
<evidence type="ECO:0000256" key="19">
    <source>
        <dbReference type="ARBA" id="ARBA00032804"/>
    </source>
</evidence>
<dbReference type="Gene3D" id="2.30.42.10">
    <property type="match status" value="1"/>
</dbReference>
<keyword evidence="14" id="KW-0564">Palmitate</keyword>
<dbReference type="EnsemblMetazoa" id="XM_021043363.1">
    <property type="protein sequence ID" value="XP_020899022.1"/>
    <property type="gene ID" value="LOC110237751"/>
</dbReference>
<dbReference type="RefSeq" id="XP_020899022.1">
    <property type="nucleotide sequence ID" value="XM_021043363.1"/>
</dbReference>
<dbReference type="AlphaFoldDB" id="A0A913X4Z8"/>
<dbReference type="GO" id="GO:0014069">
    <property type="term" value="C:postsynaptic density"/>
    <property type="evidence" value="ECO:0007669"/>
    <property type="project" value="UniProtKB-SubCell"/>
</dbReference>
<evidence type="ECO:0000256" key="12">
    <source>
        <dbReference type="ARBA" id="ARBA00023018"/>
    </source>
</evidence>
<evidence type="ECO:0000259" key="25">
    <source>
        <dbReference type="PROSITE" id="PS50870"/>
    </source>
</evidence>
<dbReference type="GO" id="GO:0034315">
    <property type="term" value="P:regulation of Arp2/3 complex-mediated actin nucleation"/>
    <property type="evidence" value="ECO:0007669"/>
    <property type="project" value="TreeGrafter"/>
</dbReference>
<evidence type="ECO:0000256" key="1">
    <source>
        <dbReference type="ARBA" id="ARBA00004170"/>
    </source>
</evidence>
<dbReference type="CDD" id="cd07659">
    <property type="entry name" value="BAR_PICK1"/>
    <property type="match status" value="1"/>
</dbReference>
<dbReference type="PANTHER" id="PTHR12141:SF1">
    <property type="entry name" value="PRKCA-BINDING PROTEIN"/>
    <property type="match status" value="1"/>
</dbReference>
<name>A0A913X4Z8_EXADI</name>
<keyword evidence="16" id="KW-0206">Cytoskeleton</keyword>
<evidence type="ECO:0000256" key="14">
    <source>
        <dbReference type="ARBA" id="ARBA00023139"/>
    </source>
</evidence>
<evidence type="ECO:0000256" key="13">
    <source>
        <dbReference type="ARBA" id="ARBA00023136"/>
    </source>
</evidence>
<keyword evidence="10" id="KW-0862">Zinc</keyword>
<sequence length="371" mass="41936">MMEYEYEIDPRGLQGKPGSVTLKKDKQNLIGISIGGGAPLCPCLYVVQVFDNTPASKDSTLQAGDEIVGVNGKSLRGKTKVDVARAIQAVKEEVTINYVKLHADPKEGKSLDIVMKKMKHRMVENMSSSTADALGLSRAILCNDGLVKKLEELEQNSNIYKGLVDHVRQYLHSFWQLAQTHKELGDIFASVGVRELQPNASEAFAIFSEAHRNFEKLGMDFLKKVKPMLTDLNTYLCKAIPDTRLTIRKYADAKFEYLSYCLKVKEMDDEEYAYAALHESLYRVETGNYDYRVVLRCRQLARERFAKLRQDVLIKLELLDQKHVQDIVVQLQRFVSAVSSYHNDSYSVLKDANVFPIEVDLTRGALGSTLK</sequence>
<keyword evidence="11" id="KW-0106">Calcium</keyword>
<evidence type="ECO:0000256" key="4">
    <source>
        <dbReference type="ARBA" id="ARBA00004635"/>
    </source>
</evidence>
<dbReference type="InterPro" id="IPR010504">
    <property type="entry name" value="AH_dom"/>
</dbReference>
<evidence type="ECO:0000256" key="2">
    <source>
        <dbReference type="ARBA" id="ARBA00004245"/>
    </source>
</evidence>
<keyword evidence="6" id="KW-0963">Cytoplasm</keyword>